<dbReference type="Proteomes" id="UP001596226">
    <property type="component" value="Unassembled WGS sequence"/>
</dbReference>
<dbReference type="PANTHER" id="PTHR43798">
    <property type="entry name" value="MONOACYLGLYCEROL LIPASE"/>
    <property type="match status" value="1"/>
</dbReference>
<evidence type="ECO:0000313" key="2">
    <source>
        <dbReference type="EMBL" id="MFC5924292.1"/>
    </source>
</evidence>
<dbReference type="Pfam" id="PF00561">
    <property type="entry name" value="Abhydrolase_1"/>
    <property type="match status" value="1"/>
</dbReference>
<feature type="domain" description="AB hydrolase-1" evidence="1">
    <location>
        <begin position="41"/>
        <end position="281"/>
    </location>
</feature>
<proteinExistence type="predicted"/>
<dbReference type="Gene3D" id="3.40.50.1820">
    <property type="entry name" value="alpha/beta hydrolase"/>
    <property type="match status" value="1"/>
</dbReference>
<sequence length="294" mass="31746">MGSTSHDVDALAPGAHEFTVGGVRQVYHVAGTGPVCVAHSGGPGIDWAYLRTPSLEEHFTMVYVEPVGTGASGRLDNQDDYRLDTYVRFLDAVVDHLGVPAVYLLGHSHGGFVVQRYALAHPDRVVGLALYDTSPVTGAEFWDVAMAGLTAYPLRHPDQPEAAAIPAAFQQAVTATDDEALSAGLRGALPVYFADFWARRAEFVPFQAAVRAWSAPAGAQDPTPFDVRENLGEITVPTVVIVGAHDFICGPRWAEQLHDGLKDSRLVVLERSGHFGHIEQPVEFTEAVAELLRR</sequence>
<name>A0ABW1H6P3_9ACTN</name>
<comment type="caution">
    <text evidence="2">The sequence shown here is derived from an EMBL/GenBank/DDBJ whole genome shotgun (WGS) entry which is preliminary data.</text>
</comment>
<protein>
    <submittedName>
        <fullName evidence="2">Alpha/beta fold hydrolase</fullName>
    </submittedName>
</protein>
<organism evidence="2 3">
    <name type="scientific">Micromonospora vulcania</name>
    <dbReference type="NCBI Taxonomy" id="1441873"/>
    <lineage>
        <taxon>Bacteria</taxon>
        <taxon>Bacillati</taxon>
        <taxon>Actinomycetota</taxon>
        <taxon>Actinomycetes</taxon>
        <taxon>Micromonosporales</taxon>
        <taxon>Micromonosporaceae</taxon>
        <taxon>Micromonospora</taxon>
    </lineage>
</organism>
<dbReference type="RefSeq" id="WP_377510679.1">
    <property type="nucleotide sequence ID" value="NZ_JBHSQS010000007.1"/>
</dbReference>
<keyword evidence="2" id="KW-0378">Hydrolase</keyword>
<accession>A0ABW1H6P3</accession>
<dbReference type="InterPro" id="IPR029058">
    <property type="entry name" value="AB_hydrolase_fold"/>
</dbReference>
<evidence type="ECO:0000313" key="3">
    <source>
        <dbReference type="Proteomes" id="UP001596226"/>
    </source>
</evidence>
<dbReference type="SUPFAM" id="SSF53474">
    <property type="entry name" value="alpha/beta-Hydrolases"/>
    <property type="match status" value="1"/>
</dbReference>
<evidence type="ECO:0000259" key="1">
    <source>
        <dbReference type="Pfam" id="PF00561"/>
    </source>
</evidence>
<dbReference type="InterPro" id="IPR050266">
    <property type="entry name" value="AB_hydrolase_sf"/>
</dbReference>
<dbReference type="GO" id="GO:0016787">
    <property type="term" value="F:hydrolase activity"/>
    <property type="evidence" value="ECO:0007669"/>
    <property type="project" value="UniProtKB-KW"/>
</dbReference>
<gene>
    <name evidence="2" type="ORF">ACFQGL_13155</name>
</gene>
<keyword evidence="3" id="KW-1185">Reference proteome</keyword>
<dbReference type="PRINTS" id="PR00412">
    <property type="entry name" value="EPOXHYDRLASE"/>
</dbReference>
<dbReference type="PANTHER" id="PTHR43798:SF33">
    <property type="entry name" value="HYDROLASE, PUTATIVE (AFU_ORTHOLOGUE AFUA_2G14860)-RELATED"/>
    <property type="match status" value="1"/>
</dbReference>
<dbReference type="EMBL" id="JBHSQS010000007">
    <property type="protein sequence ID" value="MFC5924292.1"/>
    <property type="molecule type" value="Genomic_DNA"/>
</dbReference>
<dbReference type="InterPro" id="IPR000073">
    <property type="entry name" value="AB_hydrolase_1"/>
</dbReference>
<reference evidence="3" key="1">
    <citation type="journal article" date="2019" name="Int. J. Syst. Evol. Microbiol.">
        <title>The Global Catalogue of Microorganisms (GCM) 10K type strain sequencing project: providing services to taxonomists for standard genome sequencing and annotation.</title>
        <authorList>
            <consortium name="The Broad Institute Genomics Platform"/>
            <consortium name="The Broad Institute Genome Sequencing Center for Infectious Disease"/>
            <person name="Wu L."/>
            <person name="Ma J."/>
        </authorList>
    </citation>
    <scope>NUCLEOTIDE SEQUENCE [LARGE SCALE GENOMIC DNA]</scope>
    <source>
        <strain evidence="3">CGMCC 4.7144</strain>
    </source>
</reference>
<dbReference type="InterPro" id="IPR000639">
    <property type="entry name" value="Epox_hydrolase-like"/>
</dbReference>